<dbReference type="EMBL" id="UINC01086579">
    <property type="protein sequence ID" value="SVC35174.1"/>
    <property type="molecule type" value="Genomic_DNA"/>
</dbReference>
<dbReference type="SUPFAM" id="SSF56801">
    <property type="entry name" value="Acetyl-CoA synthetase-like"/>
    <property type="match status" value="1"/>
</dbReference>
<dbReference type="InterPro" id="IPR000873">
    <property type="entry name" value="AMP-dep_synth/lig_dom"/>
</dbReference>
<dbReference type="Gene3D" id="3.40.50.12780">
    <property type="entry name" value="N-terminal domain of ligase-like"/>
    <property type="match status" value="1"/>
</dbReference>
<gene>
    <name evidence="2" type="ORF">METZ01_LOCUS288028</name>
</gene>
<dbReference type="PANTHER" id="PTHR43767:SF1">
    <property type="entry name" value="NONRIBOSOMAL PEPTIDE SYNTHASE PES1 (EUROFUNG)-RELATED"/>
    <property type="match status" value="1"/>
</dbReference>
<evidence type="ECO:0000259" key="1">
    <source>
        <dbReference type="Pfam" id="PF00501"/>
    </source>
</evidence>
<dbReference type="PROSITE" id="PS00455">
    <property type="entry name" value="AMP_BINDING"/>
    <property type="match status" value="1"/>
</dbReference>
<feature type="non-terminal residue" evidence="2">
    <location>
        <position position="255"/>
    </location>
</feature>
<dbReference type="PANTHER" id="PTHR43767">
    <property type="entry name" value="LONG-CHAIN-FATTY-ACID--COA LIGASE"/>
    <property type="match status" value="1"/>
</dbReference>
<protein>
    <recommendedName>
        <fullName evidence="1">AMP-dependent synthetase/ligase domain-containing protein</fullName>
    </recommendedName>
</protein>
<accession>A0A382LE87</accession>
<dbReference type="InterPro" id="IPR042099">
    <property type="entry name" value="ANL_N_sf"/>
</dbReference>
<name>A0A382LE87_9ZZZZ</name>
<feature type="domain" description="AMP-dependent synthetase/ligase" evidence="1">
    <location>
        <begin position="11"/>
        <end position="247"/>
    </location>
</feature>
<proteinExistence type="predicted"/>
<evidence type="ECO:0000313" key="2">
    <source>
        <dbReference type="EMBL" id="SVC35174.1"/>
    </source>
</evidence>
<dbReference type="InterPro" id="IPR050237">
    <property type="entry name" value="ATP-dep_AMP-bd_enzyme"/>
</dbReference>
<reference evidence="2" key="1">
    <citation type="submission" date="2018-05" db="EMBL/GenBank/DDBJ databases">
        <authorList>
            <person name="Lanie J.A."/>
            <person name="Ng W.-L."/>
            <person name="Kazmierczak K.M."/>
            <person name="Andrzejewski T.M."/>
            <person name="Davidsen T.M."/>
            <person name="Wayne K.J."/>
            <person name="Tettelin H."/>
            <person name="Glass J.I."/>
            <person name="Rusch D."/>
            <person name="Podicherti R."/>
            <person name="Tsui H.-C.T."/>
            <person name="Winkler M.E."/>
        </authorList>
    </citation>
    <scope>NUCLEOTIDE SEQUENCE</scope>
</reference>
<dbReference type="InterPro" id="IPR020845">
    <property type="entry name" value="AMP-binding_CS"/>
</dbReference>
<dbReference type="AlphaFoldDB" id="A0A382LE87"/>
<dbReference type="Pfam" id="PF00501">
    <property type="entry name" value="AMP-binding"/>
    <property type="match status" value="1"/>
</dbReference>
<organism evidence="2">
    <name type="scientific">marine metagenome</name>
    <dbReference type="NCBI Taxonomy" id="408172"/>
    <lineage>
        <taxon>unclassified sequences</taxon>
        <taxon>metagenomes</taxon>
        <taxon>ecological metagenomes</taxon>
    </lineage>
</organism>
<sequence length="255" mass="28291">MRDNIGQFLTKRAELSPNLEGFVDIASGLRLSYKELNERSNQMAHVFRDRGIEKGDRVALLMVNCPAYLESFFALAKLGAVTVPLNTRLVADELAFILQDSGSRILIYGEEFTETVSDLNARGQKGTAVEEWLFVGTPDGSAQDKPMFALDYEELRKSSKNDEPEITTELGDSLYIMYTSGTTGLPKGVVHTHDSAMWACITWAATGDVRLYDRYLLILPLYHVGALTPVTANVYLGVSNIVQRTFDAGGVWRLI</sequence>